<proteinExistence type="predicted"/>
<dbReference type="AlphaFoldDB" id="A0A075H384"/>
<protein>
    <submittedName>
        <fullName evidence="1">Uncharacterized protein</fullName>
    </submittedName>
</protein>
<dbReference type="EMBL" id="KF900894">
    <property type="protein sequence ID" value="AIF10564.1"/>
    <property type="molecule type" value="Genomic_DNA"/>
</dbReference>
<name>A0A075H384_9ARCH</name>
<reference evidence="1" key="1">
    <citation type="journal article" date="2014" name="Genome Biol. Evol.">
        <title>Pangenome evidence for extensive interdomain horizontal transfer affecting lineage core and shell genes in uncultured planktonic thaumarchaeota and euryarchaeota.</title>
        <authorList>
            <person name="Deschamps P."/>
            <person name="Zivanovic Y."/>
            <person name="Moreira D."/>
            <person name="Rodriguez-Valera F."/>
            <person name="Lopez-Garcia P."/>
        </authorList>
    </citation>
    <scope>NUCLEOTIDE SEQUENCE</scope>
</reference>
<organism evidence="1">
    <name type="scientific">uncultured marine thaumarchaeote KM3_46_F12</name>
    <dbReference type="NCBI Taxonomy" id="1456160"/>
    <lineage>
        <taxon>Archaea</taxon>
        <taxon>Nitrososphaerota</taxon>
        <taxon>environmental samples</taxon>
    </lineage>
</organism>
<sequence>MEKELDCKCKCHLGGAVSCPSCKDEHDKGIKCDHCK</sequence>
<evidence type="ECO:0000313" key="1">
    <source>
        <dbReference type="EMBL" id="AIF10564.1"/>
    </source>
</evidence>
<accession>A0A075H384</accession>